<gene>
    <name evidence="1" type="ORF">BDR25DRAFT_288241</name>
</gene>
<keyword evidence="2" id="KW-1185">Reference proteome</keyword>
<comment type="caution">
    <text evidence="1">The sequence shown here is derived from an EMBL/GenBank/DDBJ whole genome shotgun (WGS) entry which is preliminary data.</text>
</comment>
<proteinExistence type="predicted"/>
<reference evidence="1" key="1">
    <citation type="journal article" date="2020" name="Stud. Mycol.">
        <title>101 Dothideomycetes genomes: a test case for predicting lifestyles and emergence of pathogens.</title>
        <authorList>
            <person name="Haridas S."/>
            <person name="Albert R."/>
            <person name="Binder M."/>
            <person name="Bloem J."/>
            <person name="Labutti K."/>
            <person name="Salamov A."/>
            <person name="Andreopoulos B."/>
            <person name="Baker S."/>
            <person name="Barry K."/>
            <person name="Bills G."/>
            <person name="Bluhm B."/>
            <person name="Cannon C."/>
            <person name="Castanera R."/>
            <person name="Culley D."/>
            <person name="Daum C."/>
            <person name="Ezra D."/>
            <person name="Gonzalez J."/>
            <person name="Henrissat B."/>
            <person name="Kuo A."/>
            <person name="Liang C."/>
            <person name="Lipzen A."/>
            <person name="Lutzoni F."/>
            <person name="Magnuson J."/>
            <person name="Mondo S."/>
            <person name="Nolan M."/>
            <person name="Ohm R."/>
            <person name="Pangilinan J."/>
            <person name="Park H.-J."/>
            <person name="Ramirez L."/>
            <person name="Alfaro M."/>
            <person name="Sun H."/>
            <person name="Tritt A."/>
            <person name="Yoshinaga Y."/>
            <person name="Zwiers L.-H."/>
            <person name="Turgeon B."/>
            <person name="Goodwin S."/>
            <person name="Spatafora J."/>
            <person name="Crous P."/>
            <person name="Grigoriev I."/>
        </authorList>
    </citation>
    <scope>NUCLEOTIDE SEQUENCE</scope>
    <source>
        <strain evidence="1">ATCC 200398</strain>
    </source>
</reference>
<organism evidence="1 2">
    <name type="scientific">Lindgomyces ingoldianus</name>
    <dbReference type="NCBI Taxonomy" id="673940"/>
    <lineage>
        <taxon>Eukaryota</taxon>
        <taxon>Fungi</taxon>
        <taxon>Dikarya</taxon>
        <taxon>Ascomycota</taxon>
        <taxon>Pezizomycotina</taxon>
        <taxon>Dothideomycetes</taxon>
        <taxon>Pleosporomycetidae</taxon>
        <taxon>Pleosporales</taxon>
        <taxon>Lindgomycetaceae</taxon>
        <taxon>Lindgomyces</taxon>
    </lineage>
</organism>
<name>A0ACB6QS49_9PLEO</name>
<protein>
    <submittedName>
        <fullName evidence="1">Uncharacterized protein</fullName>
    </submittedName>
</protein>
<accession>A0ACB6QS49</accession>
<sequence>MARMMICISHSFRHSFLHRFRLQILALALLLVASSYYIKPAHITSPSTSAFPTIFTPVTLNTTKPVRDVRVAKATILYGQKNFVYEKALDSHAQHNKLHGYEMHILRHQITKDIWGKWLWLQSLVTNELRKSAEDRVDWIMYFEPSVVLLNSRVPLRVFLPPTEDIFDDVTLILAKPDGKAISTSTFFIRVSESSLQILTRALSSFLQPVLSESGVDPSDSILQVILKEHPYQEKALYQPAHWYNSVVTNNGFISEDDLLVRFPIDLQGKRWKLMDDLLTSLPFNHLRFSKPIEDTRYATEPQRFWESVMEAKQVLEKAEENMGGDGQEELSRRAQKLKDRIEQYAWDGESLSVAVAAVEILLRGQ</sequence>
<evidence type="ECO:0000313" key="1">
    <source>
        <dbReference type="EMBL" id="KAF2469813.1"/>
    </source>
</evidence>
<dbReference type="Proteomes" id="UP000799755">
    <property type="component" value="Unassembled WGS sequence"/>
</dbReference>
<evidence type="ECO:0000313" key="2">
    <source>
        <dbReference type="Proteomes" id="UP000799755"/>
    </source>
</evidence>
<dbReference type="EMBL" id="MU003510">
    <property type="protein sequence ID" value="KAF2469813.1"/>
    <property type="molecule type" value="Genomic_DNA"/>
</dbReference>